<evidence type="ECO:0000313" key="3">
    <source>
        <dbReference type="Proteomes" id="UP000289886"/>
    </source>
</evidence>
<dbReference type="Proteomes" id="UP000289886">
    <property type="component" value="Unassembled WGS sequence"/>
</dbReference>
<protein>
    <submittedName>
        <fullName evidence="2">Uncharacterized protein</fullName>
    </submittedName>
</protein>
<evidence type="ECO:0000313" key="2">
    <source>
        <dbReference type="EMBL" id="RXM30498.1"/>
    </source>
</evidence>
<organism evidence="2 3">
    <name type="scientific">Acipenser ruthenus</name>
    <name type="common">Sterlet sturgeon</name>
    <dbReference type="NCBI Taxonomy" id="7906"/>
    <lineage>
        <taxon>Eukaryota</taxon>
        <taxon>Metazoa</taxon>
        <taxon>Chordata</taxon>
        <taxon>Craniata</taxon>
        <taxon>Vertebrata</taxon>
        <taxon>Euteleostomi</taxon>
        <taxon>Actinopterygii</taxon>
        <taxon>Chondrostei</taxon>
        <taxon>Acipenseriformes</taxon>
        <taxon>Acipenseridae</taxon>
        <taxon>Acipenser</taxon>
    </lineage>
</organism>
<dbReference type="InterPro" id="IPR040879">
    <property type="entry name" value="Spt46-like"/>
</dbReference>
<reference evidence="2 3" key="1">
    <citation type="submission" date="2019-01" db="EMBL/GenBank/DDBJ databases">
        <title>Draft Genome and Complete Hox-Cluster Characterization of the Sterlet Sturgeon (Acipenser ruthenus).</title>
        <authorList>
            <person name="Wei Q."/>
        </authorList>
    </citation>
    <scope>NUCLEOTIDE SEQUENCE [LARGE SCALE GENOMIC DNA]</scope>
    <source>
        <strain evidence="2">WHYD16114868_AA</strain>
        <tissue evidence="2">Blood</tissue>
    </source>
</reference>
<dbReference type="AlphaFoldDB" id="A0A444U5S3"/>
<proteinExistence type="predicted"/>
<gene>
    <name evidence="2" type="ORF">EOD39_7849</name>
</gene>
<sequence>MACRRLFKSLANLQYHAEHSFKEGLSCRVFFKKMIDIQEQRKMNRSEDTENQSSCYDSRKRKARSFQVDSHGGQEHNVGERVD</sequence>
<feature type="compositionally biased region" description="Basic and acidic residues" evidence="1">
    <location>
        <begin position="72"/>
        <end position="83"/>
    </location>
</feature>
<feature type="region of interest" description="Disordered" evidence="1">
    <location>
        <begin position="40"/>
        <end position="83"/>
    </location>
</feature>
<dbReference type="GO" id="GO:0009566">
    <property type="term" value="P:fertilization"/>
    <property type="evidence" value="ECO:0007669"/>
    <property type="project" value="TreeGrafter"/>
</dbReference>
<dbReference type="PANTHER" id="PTHR33517">
    <property type="entry name" value="PROTEIN FAM170B-RELATED"/>
    <property type="match status" value="1"/>
</dbReference>
<evidence type="ECO:0000256" key="1">
    <source>
        <dbReference type="SAM" id="MobiDB-lite"/>
    </source>
</evidence>
<accession>A0A444U5S3</accession>
<name>A0A444U5S3_ACIRT</name>
<dbReference type="PANTHER" id="PTHR33517:SF2">
    <property type="entry name" value="PROTEIN FAM170B"/>
    <property type="match status" value="1"/>
</dbReference>
<comment type="caution">
    <text evidence="2">The sequence shown here is derived from an EMBL/GenBank/DDBJ whole genome shotgun (WGS) entry which is preliminary data.</text>
</comment>
<dbReference type="EMBL" id="SCEB01215262">
    <property type="protein sequence ID" value="RXM30498.1"/>
    <property type="molecule type" value="Genomic_DNA"/>
</dbReference>
<keyword evidence="3" id="KW-1185">Reference proteome</keyword>